<dbReference type="Pfam" id="PF10521">
    <property type="entry name" value="Tti2"/>
    <property type="match status" value="1"/>
</dbReference>
<protein>
    <submittedName>
        <fullName evidence="2">Uncharacterized protein</fullName>
    </submittedName>
</protein>
<dbReference type="InterPro" id="IPR018870">
    <property type="entry name" value="Tti2"/>
</dbReference>
<dbReference type="RefSeq" id="XP_001731028.1">
    <property type="nucleotide sequence ID" value="XM_001730976.1"/>
</dbReference>
<proteinExistence type="inferred from homology"/>
<evidence type="ECO:0000256" key="1">
    <source>
        <dbReference type="ARBA" id="ARBA00034736"/>
    </source>
</evidence>
<accession>A8Q0G0</accession>
<dbReference type="AlphaFoldDB" id="A8Q0G0"/>
<dbReference type="OMA" id="CHNVLAW"/>
<evidence type="ECO:0000313" key="3">
    <source>
        <dbReference type="Proteomes" id="UP000008837"/>
    </source>
</evidence>
<comment type="caution">
    <text evidence="2">The sequence shown here is derived from an EMBL/GenBank/DDBJ whole genome shotgun (WGS) entry which is preliminary data.</text>
</comment>
<dbReference type="Proteomes" id="UP000008837">
    <property type="component" value="Unassembled WGS sequence"/>
</dbReference>
<dbReference type="GO" id="GO:0110078">
    <property type="term" value="C:TTT Hsp90 cochaperone complex"/>
    <property type="evidence" value="ECO:0007669"/>
    <property type="project" value="InterPro"/>
</dbReference>
<reference evidence="2 3" key="1">
    <citation type="journal article" date="2007" name="Proc. Natl. Acad. Sci. U.S.A.">
        <title>Dandruff-associated Malassezia genomes reveal convergent and divergent virulence traits shared with plant and human fungal pathogens.</title>
        <authorList>
            <person name="Xu J."/>
            <person name="Saunders C.W."/>
            <person name="Hu P."/>
            <person name="Grant R.A."/>
            <person name="Boekhout T."/>
            <person name="Kuramae E.E."/>
            <person name="Kronstad J.W."/>
            <person name="Deangelis Y.M."/>
            <person name="Reeder N.L."/>
            <person name="Johnstone K.R."/>
            <person name="Leland M."/>
            <person name="Fieno A.M."/>
            <person name="Begley W.M."/>
            <person name="Sun Y."/>
            <person name="Lacey M.P."/>
            <person name="Chaudhary T."/>
            <person name="Keough T."/>
            <person name="Chu L."/>
            <person name="Sears R."/>
            <person name="Yuan B."/>
            <person name="Dawson T.L.Jr."/>
        </authorList>
    </citation>
    <scope>NUCLEOTIDE SEQUENCE [LARGE SCALE GENOMIC DNA]</scope>
    <source>
        <strain evidence="3">ATCC MYA-4612 / CBS 7966</strain>
    </source>
</reference>
<dbReference type="OrthoDB" id="6417021at2759"/>
<comment type="similarity">
    <text evidence="1">Belongs to the TTI2 family.</text>
</comment>
<gene>
    <name evidence="2" type="ORF">MGL_2027</name>
</gene>
<organism evidence="2 3">
    <name type="scientific">Malassezia globosa (strain ATCC MYA-4612 / CBS 7966)</name>
    <name type="common">Dandruff-associated fungus</name>
    <dbReference type="NCBI Taxonomy" id="425265"/>
    <lineage>
        <taxon>Eukaryota</taxon>
        <taxon>Fungi</taxon>
        <taxon>Dikarya</taxon>
        <taxon>Basidiomycota</taxon>
        <taxon>Ustilaginomycotina</taxon>
        <taxon>Malasseziomycetes</taxon>
        <taxon>Malasseziales</taxon>
        <taxon>Malasseziaceae</taxon>
        <taxon>Malassezia</taxon>
    </lineage>
</organism>
<dbReference type="STRING" id="425265.A8Q0G0"/>
<dbReference type="KEGG" id="mgl:MGL_2027"/>
<keyword evidence="3" id="KW-1185">Reference proteome</keyword>
<evidence type="ECO:0000313" key="2">
    <source>
        <dbReference type="EMBL" id="EDP43814.1"/>
    </source>
</evidence>
<sequence length="541" mass="60369">MLKSSATLSLELVAARHDENVEKDAMRLMEDLACNAERIPARDMVISLAKYVPALNLDIQLDALDTAQWQDPWCRPVLTRRAEDLLEATDVTYDDVTCILTEYIRPIFQQQHRDKHSYGQRAASHLREWKDDTDMPAWTRTEPNSHGHIPIGCHNVLAWLISQLNRLTSSSSSSHAPLPGLTSAAKEPLRTSREWDQVWPLVLPPVITWLDTPNPREKILGACIAQRLIRFAPPALLVRTGIDRLLRESVSRMLSFMTDAHRGPLVLCTAMQGRLALISRLPMDHQFDAQASLFSDAVLTALSYCAPASSSTQALLPVDSTRTATLSSPRLQQALAYTACTCAQSLLCRMGEPSLRFWNAWMDWACAWLEHALGAVHAPFPVPSAYACPARPMSDMVDEIIEHGHLKSDSHGPRSAVSDWVDAGRVLLHSLHACVQATQTLVEYATDATVVDTPLPTHAPGLRVWMPRLMAAACKCSIRLQDLDIQEPPVVHTRASTLLASLQTLCYTILRTDDSFYTVRMCLAREDDLLYERAPPSLYTY</sequence>
<dbReference type="InParanoid" id="A8Q0G0"/>
<dbReference type="VEuPathDB" id="FungiDB:MGL_2027"/>
<dbReference type="EMBL" id="AAYY01000006">
    <property type="protein sequence ID" value="EDP43814.1"/>
    <property type="molecule type" value="Genomic_DNA"/>
</dbReference>
<dbReference type="GeneID" id="5855335"/>
<name>A8Q0G0_MALGO</name>